<organism evidence="1">
    <name type="scientific">marine sediment metagenome</name>
    <dbReference type="NCBI Taxonomy" id="412755"/>
    <lineage>
        <taxon>unclassified sequences</taxon>
        <taxon>metagenomes</taxon>
        <taxon>ecological metagenomes</taxon>
    </lineage>
</organism>
<proteinExistence type="predicted"/>
<name>X0XWP4_9ZZZZ</name>
<evidence type="ECO:0000313" key="1">
    <source>
        <dbReference type="EMBL" id="GAG39637.1"/>
    </source>
</evidence>
<protein>
    <submittedName>
        <fullName evidence="1">Uncharacterized protein</fullName>
    </submittedName>
</protein>
<comment type="caution">
    <text evidence="1">The sequence shown here is derived from an EMBL/GenBank/DDBJ whole genome shotgun (WGS) entry which is preliminary data.</text>
</comment>
<dbReference type="EMBL" id="BARS01040803">
    <property type="protein sequence ID" value="GAG39637.1"/>
    <property type="molecule type" value="Genomic_DNA"/>
</dbReference>
<reference evidence="1" key="1">
    <citation type="journal article" date="2014" name="Front. Microbiol.">
        <title>High frequency of phylogenetically diverse reductive dehalogenase-homologous genes in deep subseafloor sedimentary metagenomes.</title>
        <authorList>
            <person name="Kawai M."/>
            <person name="Futagami T."/>
            <person name="Toyoda A."/>
            <person name="Takaki Y."/>
            <person name="Nishi S."/>
            <person name="Hori S."/>
            <person name="Arai W."/>
            <person name="Tsubouchi T."/>
            <person name="Morono Y."/>
            <person name="Uchiyama I."/>
            <person name="Ito T."/>
            <person name="Fujiyama A."/>
            <person name="Inagaki F."/>
            <person name="Takami H."/>
        </authorList>
    </citation>
    <scope>NUCLEOTIDE SEQUENCE</scope>
    <source>
        <strain evidence="1">Expedition CK06-06</strain>
    </source>
</reference>
<gene>
    <name evidence="1" type="ORF">S01H1_62148</name>
</gene>
<sequence>MTARTTIRAMTPIIIPKMEIAVMIEINPCFLFAFKYLREKNVSKDIEPKFLELKVIG</sequence>
<accession>X0XWP4</accession>
<dbReference type="AlphaFoldDB" id="X0XWP4"/>